<gene>
    <name evidence="1" type="ORF">BDM02DRAFT_3087641</name>
</gene>
<name>A0ACB6ZV01_THEGA</name>
<accession>A0ACB6ZV01</accession>
<dbReference type="Proteomes" id="UP000886501">
    <property type="component" value="Unassembled WGS sequence"/>
</dbReference>
<evidence type="ECO:0000313" key="1">
    <source>
        <dbReference type="EMBL" id="KAF9653369.1"/>
    </source>
</evidence>
<protein>
    <submittedName>
        <fullName evidence="1">Uncharacterized protein</fullName>
    </submittedName>
</protein>
<reference evidence="1" key="1">
    <citation type="submission" date="2019-10" db="EMBL/GenBank/DDBJ databases">
        <authorList>
            <consortium name="DOE Joint Genome Institute"/>
            <person name="Kuo A."/>
            <person name="Miyauchi S."/>
            <person name="Kiss E."/>
            <person name="Drula E."/>
            <person name="Kohler A."/>
            <person name="Sanchez-Garcia M."/>
            <person name="Andreopoulos B."/>
            <person name="Barry K.W."/>
            <person name="Bonito G."/>
            <person name="Buee M."/>
            <person name="Carver A."/>
            <person name="Chen C."/>
            <person name="Cichocki N."/>
            <person name="Clum A."/>
            <person name="Culley D."/>
            <person name="Crous P.W."/>
            <person name="Fauchery L."/>
            <person name="Girlanda M."/>
            <person name="Hayes R."/>
            <person name="Keri Z."/>
            <person name="Labutti K."/>
            <person name="Lipzen A."/>
            <person name="Lombard V."/>
            <person name="Magnuson J."/>
            <person name="Maillard F."/>
            <person name="Morin E."/>
            <person name="Murat C."/>
            <person name="Nolan M."/>
            <person name="Ohm R."/>
            <person name="Pangilinan J."/>
            <person name="Pereira M."/>
            <person name="Perotto S."/>
            <person name="Peter M."/>
            <person name="Riley R."/>
            <person name="Sitrit Y."/>
            <person name="Stielow B."/>
            <person name="Szollosi G."/>
            <person name="Zifcakova L."/>
            <person name="Stursova M."/>
            <person name="Spatafora J.W."/>
            <person name="Tedersoo L."/>
            <person name="Vaario L.-M."/>
            <person name="Yamada A."/>
            <person name="Yan M."/>
            <person name="Wang P."/>
            <person name="Xu J."/>
            <person name="Bruns T."/>
            <person name="Baldrian P."/>
            <person name="Vilgalys R."/>
            <person name="Henrissat B."/>
            <person name="Grigoriev I.V."/>
            <person name="Hibbett D."/>
            <person name="Nagy L.G."/>
            <person name="Martin F.M."/>
        </authorList>
    </citation>
    <scope>NUCLEOTIDE SEQUENCE</scope>
    <source>
        <strain evidence="1">P2</strain>
    </source>
</reference>
<organism evidence="1 2">
    <name type="scientific">Thelephora ganbajun</name>
    <name type="common">Ganba fungus</name>
    <dbReference type="NCBI Taxonomy" id="370292"/>
    <lineage>
        <taxon>Eukaryota</taxon>
        <taxon>Fungi</taxon>
        <taxon>Dikarya</taxon>
        <taxon>Basidiomycota</taxon>
        <taxon>Agaricomycotina</taxon>
        <taxon>Agaricomycetes</taxon>
        <taxon>Thelephorales</taxon>
        <taxon>Thelephoraceae</taxon>
        <taxon>Thelephora</taxon>
    </lineage>
</organism>
<keyword evidence="2" id="KW-1185">Reference proteome</keyword>
<feature type="non-terminal residue" evidence="1">
    <location>
        <position position="1"/>
    </location>
</feature>
<proteinExistence type="predicted"/>
<comment type="caution">
    <text evidence="1">The sequence shown here is derived from an EMBL/GenBank/DDBJ whole genome shotgun (WGS) entry which is preliminary data.</text>
</comment>
<evidence type="ECO:0000313" key="2">
    <source>
        <dbReference type="Proteomes" id="UP000886501"/>
    </source>
</evidence>
<dbReference type="EMBL" id="MU117964">
    <property type="protein sequence ID" value="KAF9653369.1"/>
    <property type="molecule type" value="Genomic_DNA"/>
</dbReference>
<sequence>VAFGFNTPHISSIRTTLKGGVPNVISLPSGRFVPFHIQAPNWRHLLKMMARLSGSRIEPSIEAMATTKQELKLRTIVQFVRVNTTSQDWRTVIYLTIDHPPPSTAHHKFTNGDVNTLPFSYATSPLPALLRDGPDAPMSKYYTIPATQSTPYPTLPISFPNMAMYLASAVEDSRRMAHDGSSGMKRLAKILDTLYPAEVELGMEDDGPDRSSGGVVNMFKNVFGRGRRDQRRNDDNYADLVTPFVPEWG</sequence>
<reference evidence="1" key="2">
    <citation type="journal article" date="2020" name="Nat. Commun.">
        <title>Large-scale genome sequencing of mycorrhizal fungi provides insights into the early evolution of symbiotic traits.</title>
        <authorList>
            <person name="Miyauchi S."/>
            <person name="Kiss E."/>
            <person name="Kuo A."/>
            <person name="Drula E."/>
            <person name="Kohler A."/>
            <person name="Sanchez-Garcia M."/>
            <person name="Morin E."/>
            <person name="Andreopoulos B."/>
            <person name="Barry K.W."/>
            <person name="Bonito G."/>
            <person name="Buee M."/>
            <person name="Carver A."/>
            <person name="Chen C."/>
            <person name="Cichocki N."/>
            <person name="Clum A."/>
            <person name="Culley D."/>
            <person name="Crous P.W."/>
            <person name="Fauchery L."/>
            <person name="Girlanda M."/>
            <person name="Hayes R.D."/>
            <person name="Keri Z."/>
            <person name="LaButti K."/>
            <person name="Lipzen A."/>
            <person name="Lombard V."/>
            <person name="Magnuson J."/>
            <person name="Maillard F."/>
            <person name="Murat C."/>
            <person name="Nolan M."/>
            <person name="Ohm R.A."/>
            <person name="Pangilinan J."/>
            <person name="Pereira M.F."/>
            <person name="Perotto S."/>
            <person name="Peter M."/>
            <person name="Pfister S."/>
            <person name="Riley R."/>
            <person name="Sitrit Y."/>
            <person name="Stielow J.B."/>
            <person name="Szollosi G."/>
            <person name="Zifcakova L."/>
            <person name="Stursova M."/>
            <person name="Spatafora J.W."/>
            <person name="Tedersoo L."/>
            <person name="Vaario L.M."/>
            <person name="Yamada A."/>
            <person name="Yan M."/>
            <person name="Wang P."/>
            <person name="Xu J."/>
            <person name="Bruns T."/>
            <person name="Baldrian P."/>
            <person name="Vilgalys R."/>
            <person name="Dunand C."/>
            <person name="Henrissat B."/>
            <person name="Grigoriev I.V."/>
            <person name="Hibbett D."/>
            <person name="Nagy L.G."/>
            <person name="Martin F.M."/>
        </authorList>
    </citation>
    <scope>NUCLEOTIDE SEQUENCE</scope>
    <source>
        <strain evidence="1">P2</strain>
    </source>
</reference>